<accession>A0A923LQM7</accession>
<reference evidence="11" key="1">
    <citation type="submission" date="2020-08" db="EMBL/GenBank/DDBJ databases">
        <title>Genome public.</title>
        <authorList>
            <person name="Liu C."/>
            <person name="Sun Q."/>
        </authorList>
    </citation>
    <scope>NUCLEOTIDE SEQUENCE</scope>
    <source>
        <strain evidence="11">BX1005</strain>
    </source>
</reference>
<dbReference type="AlphaFoldDB" id="A0A923LQM7"/>
<evidence type="ECO:0000256" key="3">
    <source>
        <dbReference type="ARBA" id="ARBA00022679"/>
    </source>
</evidence>
<dbReference type="Gene3D" id="1.20.272.10">
    <property type="match status" value="1"/>
</dbReference>
<keyword evidence="12" id="KW-1185">Reference proteome</keyword>
<dbReference type="NCBIfam" id="TIGR01128">
    <property type="entry name" value="holA"/>
    <property type="match status" value="1"/>
</dbReference>
<dbReference type="Gene3D" id="3.40.50.300">
    <property type="entry name" value="P-loop containing nucleotide triphosphate hydrolases"/>
    <property type="match status" value="1"/>
</dbReference>
<name>A0A923LQM7_9FIRM</name>
<evidence type="ECO:0000313" key="11">
    <source>
        <dbReference type="EMBL" id="MBC5714555.1"/>
    </source>
</evidence>
<evidence type="ECO:0000256" key="7">
    <source>
        <dbReference type="ARBA" id="ARBA00034754"/>
    </source>
</evidence>
<dbReference type="InterPro" id="IPR008921">
    <property type="entry name" value="DNA_pol3_clamp-load_cplx_C"/>
</dbReference>
<dbReference type="GO" id="GO:0003677">
    <property type="term" value="F:DNA binding"/>
    <property type="evidence" value="ECO:0007669"/>
    <property type="project" value="InterPro"/>
</dbReference>
<dbReference type="InterPro" id="IPR048466">
    <property type="entry name" value="DNA_pol3_delta-like_C"/>
</dbReference>
<dbReference type="Proteomes" id="UP000606720">
    <property type="component" value="Unassembled WGS sequence"/>
</dbReference>
<comment type="catalytic activity">
    <reaction evidence="8">
        <text>DNA(n) + a 2'-deoxyribonucleoside 5'-triphosphate = DNA(n+1) + diphosphate</text>
        <dbReference type="Rhea" id="RHEA:22508"/>
        <dbReference type="Rhea" id="RHEA-COMP:17339"/>
        <dbReference type="Rhea" id="RHEA-COMP:17340"/>
        <dbReference type="ChEBI" id="CHEBI:33019"/>
        <dbReference type="ChEBI" id="CHEBI:61560"/>
        <dbReference type="ChEBI" id="CHEBI:173112"/>
        <dbReference type="EC" id="2.7.7.7"/>
    </reaction>
</comment>
<sequence>MKTIDEDIKNGTFRQLYLLYGEEVYLKKQYKDKLVKAMTTEGDTMNFSAFEGKDTVTGQLIDLAETLPLFAERRVILVEDSGFFKSSNDLLSDYFTAINPTTCFIFAESEVDKRSKTYKAAKKAGAVVEFATQNEALLTKWILGRIGREQKKITQPVLQLFLSRTGLDMSNIDRELEKLLCYTLKKDVIEASDVEAVVTEQIENKIFDMVDAISGHKQNVALDLYYDLLTLKEAPMRILFLITRQFRILSEVKELTQKGYGSFDIAKKVGIPEFAVRKHQYQAKNFKREQIFAALEDAAQTEEAVKTGRLQEKIAVEIFIVKYSKEDKKN</sequence>
<proteinExistence type="inferred from homology"/>
<keyword evidence="5" id="KW-0235">DNA replication</keyword>
<evidence type="ECO:0000256" key="8">
    <source>
        <dbReference type="ARBA" id="ARBA00049244"/>
    </source>
</evidence>
<evidence type="ECO:0000313" key="12">
    <source>
        <dbReference type="Proteomes" id="UP000606720"/>
    </source>
</evidence>
<protein>
    <recommendedName>
        <fullName evidence="2">DNA polymerase III subunit delta</fullName>
        <ecNumber evidence="1">2.7.7.7</ecNumber>
    </recommendedName>
</protein>
<keyword evidence="6" id="KW-0239">DNA-directed DNA polymerase</keyword>
<dbReference type="Gene3D" id="1.10.8.60">
    <property type="match status" value="1"/>
</dbReference>
<evidence type="ECO:0000256" key="2">
    <source>
        <dbReference type="ARBA" id="ARBA00017703"/>
    </source>
</evidence>
<dbReference type="Pfam" id="PF21694">
    <property type="entry name" value="DNA_pol3_delta_C"/>
    <property type="match status" value="1"/>
</dbReference>
<dbReference type="EC" id="2.7.7.7" evidence="1"/>
<dbReference type="GO" id="GO:0006261">
    <property type="term" value="P:DNA-templated DNA replication"/>
    <property type="evidence" value="ECO:0007669"/>
    <property type="project" value="TreeGrafter"/>
</dbReference>
<dbReference type="PANTHER" id="PTHR34388">
    <property type="entry name" value="DNA POLYMERASE III SUBUNIT DELTA"/>
    <property type="match status" value="1"/>
</dbReference>
<dbReference type="SUPFAM" id="SSF48019">
    <property type="entry name" value="post-AAA+ oligomerization domain-like"/>
    <property type="match status" value="1"/>
</dbReference>
<comment type="similarity">
    <text evidence="7">Belongs to the DNA polymerase HolA subunit family.</text>
</comment>
<organism evidence="11 12">
    <name type="scientific">Roseburia zhanii</name>
    <dbReference type="NCBI Taxonomy" id="2763064"/>
    <lineage>
        <taxon>Bacteria</taxon>
        <taxon>Bacillati</taxon>
        <taxon>Bacillota</taxon>
        <taxon>Clostridia</taxon>
        <taxon>Lachnospirales</taxon>
        <taxon>Lachnospiraceae</taxon>
        <taxon>Roseburia</taxon>
    </lineage>
</organism>
<dbReference type="InterPro" id="IPR005790">
    <property type="entry name" value="DNA_polIII_delta"/>
</dbReference>
<dbReference type="InterPro" id="IPR010372">
    <property type="entry name" value="DNA_pol3_delta_N"/>
</dbReference>
<comment type="caution">
    <text evidence="11">The sequence shown here is derived from an EMBL/GenBank/DDBJ whole genome shotgun (WGS) entry which is preliminary data.</text>
</comment>
<dbReference type="SUPFAM" id="SSF52540">
    <property type="entry name" value="P-loop containing nucleoside triphosphate hydrolases"/>
    <property type="match status" value="1"/>
</dbReference>
<evidence type="ECO:0000256" key="4">
    <source>
        <dbReference type="ARBA" id="ARBA00022695"/>
    </source>
</evidence>
<dbReference type="RefSeq" id="WP_186867213.1">
    <property type="nucleotide sequence ID" value="NZ_JACOPH010000008.1"/>
</dbReference>
<feature type="domain" description="DNA polymerase III delta N-terminal" evidence="9">
    <location>
        <begin position="17"/>
        <end position="130"/>
    </location>
</feature>
<dbReference type="EMBL" id="JACOPH010000008">
    <property type="protein sequence ID" value="MBC5714555.1"/>
    <property type="molecule type" value="Genomic_DNA"/>
</dbReference>
<evidence type="ECO:0000256" key="6">
    <source>
        <dbReference type="ARBA" id="ARBA00022932"/>
    </source>
</evidence>
<evidence type="ECO:0000256" key="1">
    <source>
        <dbReference type="ARBA" id="ARBA00012417"/>
    </source>
</evidence>
<feature type="domain" description="DNA polymerase III delta subunit-like C-terminal" evidence="10">
    <location>
        <begin position="203"/>
        <end position="323"/>
    </location>
</feature>
<dbReference type="InterPro" id="IPR027417">
    <property type="entry name" value="P-loop_NTPase"/>
</dbReference>
<dbReference type="GO" id="GO:0003887">
    <property type="term" value="F:DNA-directed DNA polymerase activity"/>
    <property type="evidence" value="ECO:0007669"/>
    <property type="project" value="UniProtKB-KW"/>
</dbReference>
<evidence type="ECO:0000256" key="5">
    <source>
        <dbReference type="ARBA" id="ARBA00022705"/>
    </source>
</evidence>
<dbReference type="Pfam" id="PF06144">
    <property type="entry name" value="DNA_pol3_delta"/>
    <property type="match status" value="1"/>
</dbReference>
<evidence type="ECO:0000259" key="10">
    <source>
        <dbReference type="Pfam" id="PF21694"/>
    </source>
</evidence>
<dbReference type="GO" id="GO:0009360">
    <property type="term" value="C:DNA polymerase III complex"/>
    <property type="evidence" value="ECO:0007669"/>
    <property type="project" value="InterPro"/>
</dbReference>
<gene>
    <name evidence="11" type="primary">holA</name>
    <name evidence="11" type="ORF">H8S17_10100</name>
</gene>
<keyword evidence="4 11" id="KW-0548">Nucleotidyltransferase</keyword>
<evidence type="ECO:0000259" key="9">
    <source>
        <dbReference type="Pfam" id="PF06144"/>
    </source>
</evidence>
<keyword evidence="3 11" id="KW-0808">Transferase</keyword>
<dbReference type="PANTHER" id="PTHR34388:SF1">
    <property type="entry name" value="DNA POLYMERASE III SUBUNIT DELTA"/>
    <property type="match status" value="1"/>
</dbReference>